<name>A0AAP0BZE3_9ASPA</name>
<evidence type="ECO:0000313" key="6">
    <source>
        <dbReference type="EMBL" id="KAK8954195.1"/>
    </source>
</evidence>
<evidence type="ECO:0000256" key="2">
    <source>
        <dbReference type="ARBA" id="ARBA00022676"/>
    </source>
</evidence>
<accession>A0AAP0BZE3</accession>
<comment type="subcellular location">
    <subcellularLocation>
        <location evidence="1">Membrane</location>
        <topology evidence="1">Single-pass type II membrane protein</topology>
    </subcellularLocation>
</comment>
<keyword evidence="2" id="KW-0328">Glycosyltransferase</keyword>
<evidence type="ECO:0000256" key="1">
    <source>
        <dbReference type="ARBA" id="ARBA00004606"/>
    </source>
</evidence>
<evidence type="ECO:0000256" key="5">
    <source>
        <dbReference type="ARBA" id="ARBA00023180"/>
    </source>
</evidence>
<evidence type="ECO:0000256" key="3">
    <source>
        <dbReference type="ARBA" id="ARBA00022679"/>
    </source>
</evidence>
<evidence type="ECO:0000313" key="7">
    <source>
        <dbReference type="Proteomes" id="UP001418222"/>
    </source>
</evidence>
<keyword evidence="3" id="KW-0808">Transferase</keyword>
<reference evidence="6 7" key="1">
    <citation type="journal article" date="2022" name="Nat. Plants">
        <title>Genomes of leafy and leafless Platanthera orchids illuminate the evolution of mycoheterotrophy.</title>
        <authorList>
            <person name="Li M.H."/>
            <person name="Liu K.W."/>
            <person name="Li Z."/>
            <person name="Lu H.C."/>
            <person name="Ye Q.L."/>
            <person name="Zhang D."/>
            <person name="Wang J.Y."/>
            <person name="Li Y.F."/>
            <person name="Zhong Z.M."/>
            <person name="Liu X."/>
            <person name="Yu X."/>
            <person name="Liu D.K."/>
            <person name="Tu X.D."/>
            <person name="Liu B."/>
            <person name="Hao Y."/>
            <person name="Liao X.Y."/>
            <person name="Jiang Y.T."/>
            <person name="Sun W.H."/>
            <person name="Chen J."/>
            <person name="Chen Y.Q."/>
            <person name="Ai Y."/>
            <person name="Zhai J.W."/>
            <person name="Wu S.S."/>
            <person name="Zhou Z."/>
            <person name="Hsiao Y.Y."/>
            <person name="Wu W.L."/>
            <person name="Chen Y.Y."/>
            <person name="Lin Y.F."/>
            <person name="Hsu J.L."/>
            <person name="Li C.Y."/>
            <person name="Wang Z.W."/>
            <person name="Zhao X."/>
            <person name="Zhong W.Y."/>
            <person name="Ma X.K."/>
            <person name="Ma L."/>
            <person name="Huang J."/>
            <person name="Chen G.Z."/>
            <person name="Huang M.Z."/>
            <person name="Huang L."/>
            <person name="Peng D.H."/>
            <person name="Luo Y.B."/>
            <person name="Zou S.Q."/>
            <person name="Chen S.P."/>
            <person name="Lan S."/>
            <person name="Tsai W.C."/>
            <person name="Van de Peer Y."/>
            <person name="Liu Z.J."/>
        </authorList>
    </citation>
    <scope>NUCLEOTIDE SEQUENCE [LARGE SCALE GENOMIC DNA]</scope>
    <source>
        <strain evidence="6">Lor287</strain>
    </source>
</reference>
<comment type="caution">
    <text evidence="6">The sequence shown here is derived from an EMBL/GenBank/DDBJ whole genome shotgun (WGS) entry which is preliminary data.</text>
</comment>
<dbReference type="PANTHER" id="PTHR31042">
    <property type="entry name" value="CORE-2/I-BRANCHING BETA-1,6-N-ACETYLGLUCOSAMINYLTRANSFERASE FAMILY PROTEIN-RELATED"/>
    <property type="match status" value="1"/>
</dbReference>
<keyword evidence="7" id="KW-1185">Reference proteome</keyword>
<proteinExistence type="predicted"/>
<dbReference type="AlphaFoldDB" id="A0AAP0BZE3"/>
<gene>
    <name evidence="6" type="ORF">KSP39_PZI002401</name>
</gene>
<protein>
    <submittedName>
        <fullName evidence="6">Uncharacterized protein</fullName>
    </submittedName>
</protein>
<dbReference type="InterPro" id="IPR003406">
    <property type="entry name" value="Glyco_trans_14"/>
</dbReference>
<keyword evidence="4" id="KW-0472">Membrane</keyword>
<evidence type="ECO:0000256" key="4">
    <source>
        <dbReference type="ARBA" id="ARBA00023136"/>
    </source>
</evidence>
<dbReference type="GO" id="GO:0016757">
    <property type="term" value="F:glycosyltransferase activity"/>
    <property type="evidence" value="ECO:0007669"/>
    <property type="project" value="UniProtKB-KW"/>
</dbReference>
<dbReference type="GO" id="GO:0016020">
    <property type="term" value="C:membrane"/>
    <property type="evidence" value="ECO:0007669"/>
    <property type="project" value="UniProtKB-SubCell"/>
</dbReference>
<dbReference type="EMBL" id="JBBWWQ010000002">
    <property type="protein sequence ID" value="KAK8954195.1"/>
    <property type="molecule type" value="Genomic_DNA"/>
</dbReference>
<keyword evidence="5" id="KW-0325">Glycoprotein</keyword>
<dbReference type="Proteomes" id="UP001418222">
    <property type="component" value="Unassembled WGS sequence"/>
</dbReference>
<dbReference type="PANTHER" id="PTHR31042:SF140">
    <property type="entry name" value="CORE-2_I-BRANCHING BETA-1,6-N-ACETYLGLUCOSAMINYLTRANSFERASE FAMILY PROTEIN"/>
    <property type="match status" value="1"/>
</dbReference>
<dbReference type="Pfam" id="PF02485">
    <property type="entry name" value="Branch"/>
    <property type="match status" value="1"/>
</dbReference>
<dbReference type="InterPro" id="IPR044174">
    <property type="entry name" value="BC10-like"/>
</dbReference>
<sequence>MFREVPFKLFRVGSQFFILPRCNAFSIGRDCRLWKKFLISCLKKMKDSCYPEEHYFPMLLNMQGPEGCTRYSLNRVDWAGSNDGQHHTYTLRDRGEDLVKG</sequence>
<organism evidence="6 7">
    <name type="scientific">Platanthera zijinensis</name>
    <dbReference type="NCBI Taxonomy" id="2320716"/>
    <lineage>
        <taxon>Eukaryota</taxon>
        <taxon>Viridiplantae</taxon>
        <taxon>Streptophyta</taxon>
        <taxon>Embryophyta</taxon>
        <taxon>Tracheophyta</taxon>
        <taxon>Spermatophyta</taxon>
        <taxon>Magnoliopsida</taxon>
        <taxon>Liliopsida</taxon>
        <taxon>Asparagales</taxon>
        <taxon>Orchidaceae</taxon>
        <taxon>Orchidoideae</taxon>
        <taxon>Orchideae</taxon>
        <taxon>Orchidinae</taxon>
        <taxon>Platanthera</taxon>
    </lineage>
</organism>